<reference evidence="1" key="1">
    <citation type="submission" date="2017-04" db="EMBL/GenBank/DDBJ databases">
        <title>Complete Genome Sequences of Twelve Strains of a Stable Defined Moderately Diverse Mouse Microbiota 2 (sDMDMm2).</title>
        <authorList>
            <person name="Uchimura Y."/>
            <person name="Wyss M."/>
            <person name="Brugiroux S."/>
            <person name="Limenitakis J.P."/>
            <person name="Stecher B."/>
            <person name="McCoy K.D."/>
            <person name="Macpherson A.J."/>
        </authorList>
    </citation>
    <scope>NUCLEOTIDE SEQUENCE</scope>
    <source>
        <strain evidence="1">YL58</strain>
    </source>
</reference>
<evidence type="ECO:0000313" key="2">
    <source>
        <dbReference type="Proteomes" id="UP000092574"/>
    </source>
</evidence>
<dbReference type="Proteomes" id="UP000092574">
    <property type="component" value="Chromosome"/>
</dbReference>
<organism evidence="1 2">
    <name type="scientific">Blautia pseudococcoides</name>
    <dbReference type="NCBI Taxonomy" id="1796616"/>
    <lineage>
        <taxon>Bacteria</taxon>
        <taxon>Bacillati</taxon>
        <taxon>Bacillota</taxon>
        <taxon>Clostridia</taxon>
        <taxon>Lachnospirales</taxon>
        <taxon>Lachnospiraceae</taxon>
        <taxon>Blautia</taxon>
    </lineage>
</organism>
<dbReference type="KEGG" id="byl:A4V09_03060"/>
<evidence type="ECO:0000313" key="1">
    <source>
        <dbReference type="EMBL" id="ANU74827.1"/>
    </source>
</evidence>
<dbReference type="EMBL" id="CP015405">
    <property type="protein sequence ID" value="ANU74827.1"/>
    <property type="molecule type" value="Genomic_DNA"/>
</dbReference>
<gene>
    <name evidence="1" type="ORF">A4V09_03060</name>
</gene>
<keyword evidence="2" id="KW-1185">Reference proteome</keyword>
<dbReference type="RefSeq" id="WP_065541051.1">
    <property type="nucleotide sequence ID" value="NZ_CP015405.2"/>
</dbReference>
<sequence length="216" mass="25174">MNTNIENCDIQALEKQKEALMHEIVYGKNAGHFAVFDIEAGCRKTRTAESALIEAYNNGKNSLLVRRSDNDCRESMNIINKITGENIAFAYNNEDVVYPHIHNINKTLYKIPIIIITHQKYKVLMKDPTKRKIFTEGRRNLIVDEFISTIDIISLSESDIETYRILFKNDFIILRAYERALSQLIDFLKTWNKENTTRRFVTITDRHPAKDFAELI</sequence>
<protein>
    <submittedName>
        <fullName evidence="1">Uncharacterized protein</fullName>
    </submittedName>
</protein>
<proteinExistence type="predicted"/>
<dbReference type="AlphaFoldDB" id="A0A1C7I583"/>
<dbReference type="OrthoDB" id="1805550at2"/>
<dbReference type="STRING" id="1796616.A4V09_03060"/>
<accession>A0A1C7I583</accession>
<name>A0A1C7I583_9FIRM</name>